<dbReference type="Gramene" id="Ma03_t25400.1">
    <property type="protein sequence ID" value="Ma03_p25400.1"/>
    <property type="gene ID" value="Ma03_g25400"/>
</dbReference>
<name>A0A804IG57_MUSAM</name>
<gene>
    <name evidence="2" type="ORF">GSMUA_193180.1</name>
</gene>
<dbReference type="EMBL" id="HG996468">
    <property type="protein sequence ID" value="CAG1851248.1"/>
    <property type="molecule type" value="Genomic_DNA"/>
</dbReference>
<accession>A0A804IG57</accession>
<feature type="domain" description="J" evidence="1">
    <location>
        <begin position="39"/>
        <end position="103"/>
    </location>
</feature>
<dbReference type="InterPro" id="IPR036869">
    <property type="entry name" value="J_dom_sf"/>
</dbReference>
<dbReference type="Pfam" id="PF00226">
    <property type="entry name" value="DnaJ"/>
    <property type="match status" value="1"/>
</dbReference>
<evidence type="ECO:0000259" key="1">
    <source>
        <dbReference type="PROSITE" id="PS50076"/>
    </source>
</evidence>
<sequence length="230" mass="27007">MAEELDSRAQLAREICSISSMFTACTHRSRSPRRPPFVDWYLVLRVDEEAGIDVIRRQYRRLALQLHPDKNRHPKAEAAFKVVSEAYECLSDEVARRAFNSERQDKFCRECHSNSERQKAGVRTKLRRAVAALREAKKRFQEECRVIERCLEANKATQAGSPLFDPSVYLLYDGYPHYRDRVVVNTREQEQQFQCGDGDNHRRKGRCESPLYEIRTERRAGRTMKSSFRF</sequence>
<dbReference type="PROSITE" id="PS00636">
    <property type="entry name" value="DNAJ_1"/>
    <property type="match status" value="1"/>
</dbReference>
<dbReference type="OrthoDB" id="10250354at2759"/>
<dbReference type="SUPFAM" id="SSF46565">
    <property type="entry name" value="Chaperone J-domain"/>
    <property type="match status" value="1"/>
</dbReference>
<proteinExistence type="predicted"/>
<reference evidence="3" key="2">
    <citation type="submission" date="2021-05" db="UniProtKB">
        <authorList>
            <consortium name="EnsemblPlants"/>
        </authorList>
    </citation>
    <scope>IDENTIFICATION</scope>
    <source>
        <strain evidence="3">subsp. malaccensis</strain>
    </source>
</reference>
<dbReference type="FunCoup" id="A0A804IG57">
    <property type="interactions" value="1441"/>
</dbReference>
<dbReference type="AlphaFoldDB" id="A0A804IG57"/>
<protein>
    <submittedName>
        <fullName evidence="2">(wild Malaysian banana) hypothetical protein</fullName>
    </submittedName>
</protein>
<dbReference type="GO" id="GO:0005783">
    <property type="term" value="C:endoplasmic reticulum"/>
    <property type="evidence" value="ECO:0007669"/>
    <property type="project" value="UniProtKB-ARBA"/>
</dbReference>
<dbReference type="OMA" id="FVDWYCI"/>
<dbReference type="Gene3D" id="1.10.287.110">
    <property type="entry name" value="DnaJ domain"/>
    <property type="match status" value="1"/>
</dbReference>
<dbReference type="PRINTS" id="PR00625">
    <property type="entry name" value="JDOMAIN"/>
</dbReference>
<dbReference type="SMART" id="SM00271">
    <property type="entry name" value="DnaJ"/>
    <property type="match status" value="1"/>
</dbReference>
<organism evidence="3 4">
    <name type="scientific">Musa acuminata subsp. malaccensis</name>
    <name type="common">Wild banana</name>
    <name type="synonym">Musa malaccensis</name>
    <dbReference type="NCBI Taxonomy" id="214687"/>
    <lineage>
        <taxon>Eukaryota</taxon>
        <taxon>Viridiplantae</taxon>
        <taxon>Streptophyta</taxon>
        <taxon>Embryophyta</taxon>
        <taxon>Tracheophyta</taxon>
        <taxon>Spermatophyta</taxon>
        <taxon>Magnoliopsida</taxon>
        <taxon>Liliopsida</taxon>
        <taxon>Zingiberales</taxon>
        <taxon>Musaceae</taxon>
        <taxon>Musa</taxon>
    </lineage>
</organism>
<dbReference type="InterPro" id="IPR001623">
    <property type="entry name" value="DnaJ_domain"/>
</dbReference>
<dbReference type="PANTHER" id="PTHR44137:SF13">
    <property type="entry name" value="CHAPERONE DNAJ-DOMAIN SUPERFAMILY PROTEIN"/>
    <property type="match status" value="1"/>
</dbReference>
<dbReference type="PANTHER" id="PTHR44137">
    <property type="entry name" value="BNAC03G44070D PROTEIN"/>
    <property type="match status" value="1"/>
</dbReference>
<keyword evidence="4" id="KW-1185">Reference proteome</keyword>
<evidence type="ECO:0000313" key="2">
    <source>
        <dbReference type="EMBL" id="CAG1851248.1"/>
    </source>
</evidence>
<dbReference type="EnsemblPlants" id="Ma03_t25400.1">
    <property type="protein sequence ID" value="Ma03_p25400.1"/>
    <property type="gene ID" value="Ma03_g25400"/>
</dbReference>
<dbReference type="Proteomes" id="UP000012960">
    <property type="component" value="Unplaced"/>
</dbReference>
<dbReference type="InterPro" id="IPR018253">
    <property type="entry name" value="DnaJ_domain_CS"/>
</dbReference>
<evidence type="ECO:0000313" key="4">
    <source>
        <dbReference type="Proteomes" id="UP000012960"/>
    </source>
</evidence>
<reference evidence="2" key="1">
    <citation type="submission" date="2021-03" db="EMBL/GenBank/DDBJ databases">
        <authorList>
            <consortium name="Genoscope - CEA"/>
            <person name="William W."/>
        </authorList>
    </citation>
    <scope>NUCLEOTIDE SEQUENCE</scope>
    <source>
        <strain evidence="2">Doubled-haploid Pahang</strain>
    </source>
</reference>
<dbReference type="CDD" id="cd06257">
    <property type="entry name" value="DnaJ"/>
    <property type="match status" value="1"/>
</dbReference>
<dbReference type="PROSITE" id="PS50076">
    <property type="entry name" value="DNAJ_2"/>
    <property type="match status" value="1"/>
</dbReference>
<evidence type="ECO:0000313" key="3">
    <source>
        <dbReference type="EnsemblPlants" id="Ma03_p25400.1"/>
    </source>
</evidence>